<name>A0ABN8RZN0_9CNID</name>
<organism evidence="2 3">
    <name type="scientific">Porites lobata</name>
    <dbReference type="NCBI Taxonomy" id="104759"/>
    <lineage>
        <taxon>Eukaryota</taxon>
        <taxon>Metazoa</taxon>
        <taxon>Cnidaria</taxon>
        <taxon>Anthozoa</taxon>
        <taxon>Hexacorallia</taxon>
        <taxon>Scleractinia</taxon>
        <taxon>Fungiina</taxon>
        <taxon>Poritidae</taxon>
        <taxon>Porites</taxon>
    </lineage>
</organism>
<reference evidence="2 3" key="1">
    <citation type="submission" date="2022-05" db="EMBL/GenBank/DDBJ databases">
        <authorList>
            <consortium name="Genoscope - CEA"/>
            <person name="William W."/>
        </authorList>
    </citation>
    <scope>NUCLEOTIDE SEQUENCE [LARGE SCALE GENOMIC DNA]</scope>
</reference>
<dbReference type="InterPro" id="IPR057873">
    <property type="entry name" value="CTHRC1_C"/>
</dbReference>
<evidence type="ECO:0000313" key="3">
    <source>
        <dbReference type="Proteomes" id="UP001159405"/>
    </source>
</evidence>
<feature type="non-terminal residue" evidence="2">
    <location>
        <position position="1"/>
    </location>
</feature>
<sequence length="164" mass="18268">RKGGKEEKGESAKVSQASVVLQTNWKQCVWKSGSGTDNGKIKLSSLSSSEQSSSLHGIRFPSSVICIDVYSRMLCCRWQIVNEQEKQNGAQNAPLRFWDTYAQKNHNLRCHRSSEGYWENIPQGSVRVELSVGQCFGGDTLGDASTGWNSVSWIMIEEVSRPHS</sequence>
<dbReference type="EMBL" id="CALNXK010000350">
    <property type="protein sequence ID" value="CAH3183341.1"/>
    <property type="molecule type" value="Genomic_DNA"/>
</dbReference>
<feature type="domain" description="CTHRC1 C-terminal" evidence="1">
    <location>
        <begin position="22"/>
        <end position="156"/>
    </location>
</feature>
<dbReference type="Pfam" id="PF25815">
    <property type="entry name" value="CTHRC1_C"/>
    <property type="match status" value="1"/>
</dbReference>
<dbReference type="Proteomes" id="UP001159405">
    <property type="component" value="Unassembled WGS sequence"/>
</dbReference>
<protein>
    <recommendedName>
        <fullName evidence="1">CTHRC1 C-terminal domain-containing protein</fullName>
    </recommendedName>
</protein>
<gene>
    <name evidence="2" type="ORF">PLOB_00028490</name>
</gene>
<comment type="caution">
    <text evidence="2">The sequence shown here is derived from an EMBL/GenBank/DDBJ whole genome shotgun (WGS) entry which is preliminary data.</text>
</comment>
<accession>A0ABN8RZN0</accession>
<evidence type="ECO:0000313" key="2">
    <source>
        <dbReference type="EMBL" id="CAH3183341.1"/>
    </source>
</evidence>
<proteinExistence type="predicted"/>
<evidence type="ECO:0000259" key="1">
    <source>
        <dbReference type="Pfam" id="PF25815"/>
    </source>
</evidence>
<keyword evidence="3" id="KW-1185">Reference proteome</keyword>